<name>A0AAW9RP19_9HYPH</name>
<reference evidence="4 5" key="1">
    <citation type="submission" date="2024-02" db="EMBL/GenBank/DDBJ databases">
        <title>Genome analysis and characterization of Microbaculum marinisediminis sp. nov., isolated from marine sediment.</title>
        <authorList>
            <person name="Du Z.-J."/>
            <person name="Ye Y.-Q."/>
            <person name="Zhang Z.-R."/>
            <person name="Yuan S.-M."/>
            <person name="Zhang X.-Y."/>
        </authorList>
    </citation>
    <scope>NUCLEOTIDE SEQUENCE [LARGE SCALE GENOMIC DNA]</scope>
    <source>
        <strain evidence="4 5">SDUM1044001</strain>
    </source>
</reference>
<proteinExistence type="predicted"/>
<evidence type="ECO:0000313" key="5">
    <source>
        <dbReference type="Proteomes" id="UP001378188"/>
    </source>
</evidence>
<gene>
    <name evidence="4" type="ORF">V3328_00940</name>
</gene>
<evidence type="ECO:0000256" key="1">
    <source>
        <dbReference type="ARBA" id="ARBA00022729"/>
    </source>
</evidence>
<dbReference type="SUPFAM" id="SSF53850">
    <property type="entry name" value="Periplasmic binding protein-like II"/>
    <property type="match status" value="1"/>
</dbReference>
<sequence length="352" mass="37811">MKRSCAVFANAVSASVLALVALSVPASAATFEEILEGARNEGQLFVLVSSPGKPETHKAVADAFNERFGLDTQIEWTATNPVQTGTKLIAEQGGAGFVDVIGAGGNQEMAALVERDILKPYPWKETFGGELDNIGAAVDPVIDDLKGDGLLIAHNVYGLGWNPDLISEDELPDSYADLMDPEWKGRFAVNAYSLNPVDYYSFDLGDEKTMEMAKGILDNEPILERGTGAVTRAISVGQAPVGISSFHQAGRVENVNFKLFDDYVPVGVLHVYVPENAPNPNTARLFAAWFATDGIKIVNEIEPLPRIGEGSDLDKMLEDVKAGGGKVLTETSLEDTGHAAEMRNKIADQMTQ</sequence>
<dbReference type="Proteomes" id="UP001378188">
    <property type="component" value="Unassembled WGS sequence"/>
</dbReference>
<dbReference type="RefSeq" id="WP_340327761.1">
    <property type="nucleotide sequence ID" value="NZ_JAZHOF010000001.1"/>
</dbReference>
<feature type="chain" id="PRO_5043555651" evidence="3">
    <location>
        <begin position="29"/>
        <end position="352"/>
    </location>
</feature>
<dbReference type="PANTHER" id="PTHR30006">
    <property type="entry name" value="THIAMINE-BINDING PERIPLASMIC PROTEIN-RELATED"/>
    <property type="match status" value="1"/>
</dbReference>
<evidence type="ECO:0000313" key="4">
    <source>
        <dbReference type="EMBL" id="MEJ8570020.1"/>
    </source>
</evidence>
<accession>A0AAW9RP19</accession>
<protein>
    <submittedName>
        <fullName evidence="4">Extracellular solute-binding protein</fullName>
    </submittedName>
</protein>
<dbReference type="AlphaFoldDB" id="A0AAW9RP19"/>
<keyword evidence="2" id="KW-0574">Periplasm</keyword>
<evidence type="ECO:0000256" key="2">
    <source>
        <dbReference type="ARBA" id="ARBA00022764"/>
    </source>
</evidence>
<comment type="caution">
    <text evidence="4">The sequence shown here is derived from an EMBL/GenBank/DDBJ whole genome shotgun (WGS) entry which is preliminary data.</text>
</comment>
<evidence type="ECO:0000256" key="3">
    <source>
        <dbReference type="SAM" id="SignalP"/>
    </source>
</evidence>
<dbReference type="InterPro" id="IPR006059">
    <property type="entry name" value="SBP"/>
</dbReference>
<organism evidence="4 5">
    <name type="scientific">Microbaculum marinum</name>
    <dbReference type="NCBI Taxonomy" id="1764581"/>
    <lineage>
        <taxon>Bacteria</taxon>
        <taxon>Pseudomonadati</taxon>
        <taxon>Pseudomonadota</taxon>
        <taxon>Alphaproteobacteria</taxon>
        <taxon>Hyphomicrobiales</taxon>
        <taxon>Tepidamorphaceae</taxon>
        <taxon>Microbaculum</taxon>
    </lineage>
</organism>
<feature type="signal peptide" evidence="3">
    <location>
        <begin position="1"/>
        <end position="28"/>
    </location>
</feature>
<dbReference type="Gene3D" id="3.40.190.10">
    <property type="entry name" value="Periplasmic binding protein-like II"/>
    <property type="match status" value="2"/>
</dbReference>
<keyword evidence="5" id="KW-1185">Reference proteome</keyword>
<dbReference type="Pfam" id="PF13416">
    <property type="entry name" value="SBP_bac_8"/>
    <property type="match status" value="1"/>
</dbReference>
<keyword evidence="1 3" id="KW-0732">Signal</keyword>
<dbReference type="EMBL" id="JAZHOF010000001">
    <property type="protein sequence ID" value="MEJ8570020.1"/>
    <property type="molecule type" value="Genomic_DNA"/>
</dbReference>